<dbReference type="PANTHER" id="PTHR36842:SF1">
    <property type="entry name" value="PROTEIN TOLB"/>
    <property type="match status" value="1"/>
</dbReference>
<dbReference type="EMBL" id="NOZP01000074">
    <property type="protein sequence ID" value="OYD16033.1"/>
    <property type="molecule type" value="Genomic_DNA"/>
</dbReference>
<reference evidence="6 7" key="1">
    <citation type="submission" date="2017-07" db="EMBL/GenBank/DDBJ databases">
        <title>Recovery of genomes from metagenomes via a dereplication, aggregation, and scoring strategy.</title>
        <authorList>
            <person name="Sieber C.M."/>
            <person name="Probst A.J."/>
            <person name="Sharrar A."/>
            <person name="Thomas B.C."/>
            <person name="Hess M."/>
            <person name="Tringe S.G."/>
            <person name="Banfield J.F."/>
        </authorList>
    </citation>
    <scope>NUCLEOTIDE SEQUENCE [LARGE SCALE GENOMIC DNA]</scope>
    <source>
        <strain evidence="6">JGI_Cruoil_03_51_56</strain>
    </source>
</reference>
<gene>
    <name evidence="6" type="primary">tolB</name>
    <name evidence="6" type="ORF">CH330_03870</name>
</gene>
<name>A0A235BUC1_UNCW3</name>
<dbReference type="SUPFAM" id="SSF52964">
    <property type="entry name" value="TolB, N-terminal domain"/>
    <property type="match status" value="1"/>
</dbReference>
<feature type="domain" description="TolB N-terminal" evidence="5">
    <location>
        <begin position="60"/>
        <end position="157"/>
    </location>
</feature>
<keyword evidence="4" id="KW-0574">Periplasm</keyword>
<evidence type="ECO:0000256" key="4">
    <source>
        <dbReference type="ARBA" id="ARBA00022764"/>
    </source>
</evidence>
<dbReference type="InterPro" id="IPR007195">
    <property type="entry name" value="TolB_N"/>
</dbReference>
<comment type="subcellular location">
    <subcellularLocation>
        <location evidence="1">Periplasm</location>
    </subcellularLocation>
</comment>
<dbReference type="Gene3D" id="2.120.10.30">
    <property type="entry name" value="TolB, C-terminal domain"/>
    <property type="match status" value="2"/>
</dbReference>
<dbReference type="Pfam" id="PF07676">
    <property type="entry name" value="PD40"/>
    <property type="match status" value="2"/>
</dbReference>
<accession>A0A235BUC1</accession>
<keyword evidence="3" id="KW-0732">Signal</keyword>
<sequence length="458" mass="51240">MHLDPNHVVFIIGSNARIHSFSVTSEMKRVICWLALLGISLVSGQNQQDELWLRITATSGRQRLNLVIAEFSAQKGFPKDTINILQSIQQVFEADLRFSLYFTFQQPESGAAFGFETAMHKVDLKAWGSTGAEVLICGDLTRKRSGPILQIWLYDLLTCRRIATKPYRFRKQWRRLAHEIADDVIKLLTGEQGVSRTRIAFSRSLGNGRKELALLDYDGAALVSITNSGGVKLFPDFSPDGNKLAYCAYGKHSLNIYTLDIQTRKRKTLSERPGLNTTPAWSPDNKTIAVSLSFRGQSDIYLMDPKGHNLSRLTTSHAIDISPTWSPSGRQLAFVSDRTGTPQVYIMNADGIDLHRLTFEGSYNTSPAWSPRGDMVAFVQRQPDGSNQVCATNITGDTYLRLTSRGSNEDPIWSPDGLHIAFSSNRSGHYEIYTMDWNGAHQKCITRTKGAFSPTWSH</sequence>
<evidence type="ECO:0000313" key="7">
    <source>
        <dbReference type="Proteomes" id="UP000215559"/>
    </source>
</evidence>
<dbReference type="Proteomes" id="UP000215559">
    <property type="component" value="Unassembled WGS sequence"/>
</dbReference>
<comment type="caution">
    <text evidence="6">The sequence shown here is derived from an EMBL/GenBank/DDBJ whole genome shotgun (WGS) entry which is preliminary data.</text>
</comment>
<evidence type="ECO:0000259" key="5">
    <source>
        <dbReference type="Pfam" id="PF04052"/>
    </source>
</evidence>
<comment type="similarity">
    <text evidence="2">Belongs to the TolB family.</text>
</comment>
<dbReference type="AlphaFoldDB" id="A0A235BUC1"/>
<dbReference type="Gene3D" id="3.40.50.10070">
    <property type="entry name" value="TolB, N-terminal domain"/>
    <property type="match status" value="1"/>
</dbReference>
<dbReference type="GO" id="GO:0042597">
    <property type="term" value="C:periplasmic space"/>
    <property type="evidence" value="ECO:0007669"/>
    <property type="project" value="UniProtKB-SubCell"/>
</dbReference>
<evidence type="ECO:0000256" key="1">
    <source>
        <dbReference type="ARBA" id="ARBA00004418"/>
    </source>
</evidence>
<protein>
    <submittedName>
        <fullName evidence="6">Tol-Pal system beta propeller repeat protein TolB</fullName>
    </submittedName>
</protein>
<dbReference type="Pfam" id="PF04052">
    <property type="entry name" value="TolB_N"/>
    <property type="match status" value="1"/>
</dbReference>
<dbReference type="InterPro" id="IPR011042">
    <property type="entry name" value="6-blade_b-propeller_TolB-like"/>
</dbReference>
<dbReference type="Pfam" id="PF26549">
    <property type="entry name" value="Tricorn_N"/>
    <property type="match status" value="1"/>
</dbReference>
<dbReference type="PANTHER" id="PTHR36842">
    <property type="entry name" value="PROTEIN TOLB HOMOLOG"/>
    <property type="match status" value="1"/>
</dbReference>
<organism evidence="6 7">
    <name type="scientific">candidate division WOR-3 bacterium JGI_Cruoil_03_51_56</name>
    <dbReference type="NCBI Taxonomy" id="1973747"/>
    <lineage>
        <taxon>Bacteria</taxon>
        <taxon>Bacteria division WOR-3</taxon>
    </lineage>
</organism>
<dbReference type="InterPro" id="IPR011659">
    <property type="entry name" value="WD40"/>
</dbReference>
<dbReference type="SUPFAM" id="SSF69304">
    <property type="entry name" value="Tricorn protease N-terminal domain"/>
    <property type="match status" value="1"/>
</dbReference>
<evidence type="ECO:0000313" key="6">
    <source>
        <dbReference type="EMBL" id="OYD16033.1"/>
    </source>
</evidence>
<evidence type="ECO:0000256" key="2">
    <source>
        <dbReference type="ARBA" id="ARBA00009820"/>
    </source>
</evidence>
<proteinExistence type="inferred from homology"/>
<dbReference type="InterPro" id="IPR014167">
    <property type="entry name" value="Tol-Pal_TolB"/>
</dbReference>
<evidence type="ECO:0000256" key="3">
    <source>
        <dbReference type="ARBA" id="ARBA00022729"/>
    </source>
</evidence>
<dbReference type="NCBIfam" id="TIGR02800">
    <property type="entry name" value="propeller_TolB"/>
    <property type="match status" value="1"/>
</dbReference>
<dbReference type="GO" id="GO:0017038">
    <property type="term" value="P:protein import"/>
    <property type="evidence" value="ECO:0007669"/>
    <property type="project" value="InterPro"/>
</dbReference>